<organism evidence="1 2">
    <name type="scientific">Brevibacillus reuszeri</name>
    <dbReference type="NCBI Taxonomy" id="54915"/>
    <lineage>
        <taxon>Bacteria</taxon>
        <taxon>Bacillati</taxon>
        <taxon>Bacillota</taxon>
        <taxon>Bacilli</taxon>
        <taxon>Bacillales</taxon>
        <taxon>Paenibacillaceae</taxon>
        <taxon>Brevibacillus</taxon>
    </lineage>
</organism>
<name>A0A0K9YWX9_9BACL</name>
<evidence type="ECO:0000313" key="2">
    <source>
        <dbReference type="Proteomes" id="UP000036834"/>
    </source>
</evidence>
<dbReference type="PATRIC" id="fig|54915.3.peg.6277"/>
<evidence type="ECO:0000313" key="1">
    <source>
        <dbReference type="EMBL" id="KNB73224.1"/>
    </source>
</evidence>
<sequence length="70" mass="7939">MGRIRVETRILAGNLVWDEEGQLLLETVTEDRFVLVLPQIITLTETEEKLASDELSEKHSGLNVIARCFV</sequence>
<dbReference type="STRING" id="54915.ADS79_04435"/>
<proteinExistence type="predicted"/>
<dbReference type="OrthoDB" id="2470104at2"/>
<dbReference type="EMBL" id="LGIQ01000005">
    <property type="protein sequence ID" value="KNB73224.1"/>
    <property type="molecule type" value="Genomic_DNA"/>
</dbReference>
<comment type="caution">
    <text evidence="1">The sequence shown here is derived from an EMBL/GenBank/DDBJ whole genome shotgun (WGS) entry which is preliminary data.</text>
</comment>
<gene>
    <name evidence="1" type="ORF">ADS79_04435</name>
</gene>
<dbReference type="Proteomes" id="UP000036834">
    <property type="component" value="Unassembled WGS sequence"/>
</dbReference>
<accession>A0A0K9YWX9</accession>
<protein>
    <submittedName>
        <fullName evidence="1">Uncharacterized protein</fullName>
    </submittedName>
</protein>
<reference evidence="2" key="1">
    <citation type="submission" date="2015-07" db="EMBL/GenBank/DDBJ databases">
        <title>Genome sequencing project for genomic taxonomy and phylogenomics of Bacillus-like bacteria.</title>
        <authorList>
            <person name="Liu B."/>
            <person name="Wang J."/>
            <person name="Zhu Y."/>
            <person name="Liu G."/>
            <person name="Chen Q."/>
            <person name="Chen Z."/>
            <person name="Lan J."/>
            <person name="Che J."/>
            <person name="Ge C."/>
            <person name="Shi H."/>
            <person name="Pan Z."/>
            <person name="Liu X."/>
        </authorList>
    </citation>
    <scope>NUCLEOTIDE SEQUENCE [LARGE SCALE GENOMIC DNA]</scope>
    <source>
        <strain evidence="2">DSM 9887</strain>
    </source>
</reference>
<dbReference type="AlphaFoldDB" id="A0A0K9YWX9"/>